<evidence type="ECO:0000313" key="3">
    <source>
        <dbReference type="Proteomes" id="UP000238937"/>
    </source>
</evidence>
<protein>
    <submittedName>
        <fullName evidence="2">Uncharacterized protein</fullName>
    </submittedName>
</protein>
<sequence length="434" mass="43626">MKLKFLSAISIAGAILASTSHAQAATLGGTLAPIDPLTGLPATTAIDGSVGANGTTIGYSNYPNAIDGSIGANGTNANGYSPIRGTIDGSIGASPTVGMTPILPSGATLTGANGNSYTVGANGNIIQVGTGIALPALPSLAVSSSNPNAFTSTSFTVTPSAGYTPIVFANPLAPCVANPASCAANPQTTFASFGNITSTLQASAEATAKQYTDSAKQAATDWAVKKATTWFQTAFPGLAGLFGGTASTAPPASTTAAERQIVSPASSSNVAALVDANNKAAEARRAAQIAVDVNNSPNVSLSSGSNPTTENGTIVAGTFLGKDATNDTINKLSDSNNVVKNSDNLAQTSEDDSLTAIQNLKSVATGIVHQNDSILDTASKQGVVQAQLLQQTSESQDLQRKIALGEADASIAYGKRNVYLDAYIGGISRVKRQP</sequence>
<dbReference type="EMBL" id="PVWO01000013">
    <property type="protein sequence ID" value="PSB59147.1"/>
    <property type="molecule type" value="Genomic_DNA"/>
</dbReference>
<comment type="caution">
    <text evidence="2">The sequence shown here is derived from an EMBL/GenBank/DDBJ whole genome shotgun (WGS) entry which is preliminary data.</text>
</comment>
<proteinExistence type="predicted"/>
<accession>A0A2T1GMM5</accession>
<evidence type="ECO:0000313" key="2">
    <source>
        <dbReference type="EMBL" id="PSB59147.1"/>
    </source>
</evidence>
<dbReference type="AlphaFoldDB" id="A0A2T1GMM5"/>
<organism evidence="2 3">
    <name type="scientific">Chamaesiphon polymorphus CCALA 037</name>
    <dbReference type="NCBI Taxonomy" id="2107692"/>
    <lineage>
        <taxon>Bacteria</taxon>
        <taxon>Bacillati</taxon>
        <taxon>Cyanobacteriota</taxon>
        <taxon>Cyanophyceae</taxon>
        <taxon>Gomontiellales</taxon>
        <taxon>Chamaesiphonaceae</taxon>
        <taxon>Chamaesiphon</taxon>
    </lineage>
</organism>
<keyword evidence="1" id="KW-0732">Signal</keyword>
<dbReference type="RefSeq" id="WP_106299857.1">
    <property type="nucleotide sequence ID" value="NZ_PVWO01000013.1"/>
</dbReference>
<keyword evidence="3" id="KW-1185">Reference proteome</keyword>
<reference evidence="2 3" key="1">
    <citation type="submission" date="2018-03" db="EMBL/GenBank/DDBJ databases">
        <title>The ancient ancestry and fast evolution of plastids.</title>
        <authorList>
            <person name="Moore K.R."/>
            <person name="Magnabosco C."/>
            <person name="Momper L."/>
            <person name="Gold D.A."/>
            <person name="Bosak T."/>
            <person name="Fournier G.P."/>
        </authorList>
    </citation>
    <scope>NUCLEOTIDE SEQUENCE [LARGE SCALE GENOMIC DNA]</scope>
    <source>
        <strain evidence="2 3">CCALA 037</strain>
    </source>
</reference>
<dbReference type="Proteomes" id="UP000238937">
    <property type="component" value="Unassembled WGS sequence"/>
</dbReference>
<feature type="signal peptide" evidence="1">
    <location>
        <begin position="1"/>
        <end position="24"/>
    </location>
</feature>
<gene>
    <name evidence="2" type="ORF">C7B77_02120</name>
</gene>
<name>A0A2T1GMM5_9CYAN</name>
<evidence type="ECO:0000256" key="1">
    <source>
        <dbReference type="SAM" id="SignalP"/>
    </source>
</evidence>
<feature type="chain" id="PRO_5015593085" evidence="1">
    <location>
        <begin position="25"/>
        <end position="434"/>
    </location>
</feature>